<dbReference type="EMBL" id="KN818245">
    <property type="protein sequence ID" value="KIL65008.1"/>
    <property type="molecule type" value="Genomic_DNA"/>
</dbReference>
<dbReference type="AlphaFoldDB" id="A0A0C2X8E4"/>
<keyword evidence="3" id="KW-1185">Reference proteome</keyword>
<feature type="region of interest" description="Disordered" evidence="1">
    <location>
        <begin position="61"/>
        <end position="81"/>
    </location>
</feature>
<protein>
    <submittedName>
        <fullName evidence="2">Uncharacterized protein</fullName>
    </submittedName>
</protein>
<dbReference type="HOGENOM" id="CLU_2399208_0_0_1"/>
<name>A0A0C2X8E4_AMAMK</name>
<reference evidence="2 3" key="1">
    <citation type="submission" date="2014-04" db="EMBL/GenBank/DDBJ databases">
        <title>Evolutionary Origins and Diversification of the Mycorrhizal Mutualists.</title>
        <authorList>
            <consortium name="DOE Joint Genome Institute"/>
            <consortium name="Mycorrhizal Genomics Consortium"/>
            <person name="Kohler A."/>
            <person name="Kuo A."/>
            <person name="Nagy L.G."/>
            <person name="Floudas D."/>
            <person name="Copeland A."/>
            <person name="Barry K.W."/>
            <person name="Cichocki N."/>
            <person name="Veneault-Fourrey C."/>
            <person name="LaButti K."/>
            <person name="Lindquist E.A."/>
            <person name="Lipzen A."/>
            <person name="Lundell T."/>
            <person name="Morin E."/>
            <person name="Murat C."/>
            <person name="Riley R."/>
            <person name="Ohm R."/>
            <person name="Sun H."/>
            <person name="Tunlid A."/>
            <person name="Henrissat B."/>
            <person name="Grigoriev I.V."/>
            <person name="Hibbett D.S."/>
            <person name="Martin F."/>
        </authorList>
    </citation>
    <scope>NUCLEOTIDE SEQUENCE [LARGE SCALE GENOMIC DNA]</scope>
    <source>
        <strain evidence="2 3">Koide BX008</strain>
    </source>
</reference>
<dbReference type="InParanoid" id="A0A0C2X8E4"/>
<proteinExistence type="predicted"/>
<sequence length="93" mass="10746">MAQRRKYLPCLPYDCPYLHTLRYEHTRGPLQPRNQQSINSSTLVIASSHRQQHCDNQMSLHNTRHAEPPPSRPEAGLSMLDLVGDTITRDIKR</sequence>
<evidence type="ECO:0000313" key="3">
    <source>
        <dbReference type="Proteomes" id="UP000054549"/>
    </source>
</evidence>
<accession>A0A0C2X8E4</accession>
<organism evidence="2 3">
    <name type="scientific">Amanita muscaria (strain Koide BX008)</name>
    <dbReference type="NCBI Taxonomy" id="946122"/>
    <lineage>
        <taxon>Eukaryota</taxon>
        <taxon>Fungi</taxon>
        <taxon>Dikarya</taxon>
        <taxon>Basidiomycota</taxon>
        <taxon>Agaricomycotina</taxon>
        <taxon>Agaricomycetes</taxon>
        <taxon>Agaricomycetidae</taxon>
        <taxon>Agaricales</taxon>
        <taxon>Pluteineae</taxon>
        <taxon>Amanitaceae</taxon>
        <taxon>Amanita</taxon>
    </lineage>
</organism>
<evidence type="ECO:0000313" key="2">
    <source>
        <dbReference type="EMBL" id="KIL65008.1"/>
    </source>
</evidence>
<dbReference type="Proteomes" id="UP000054549">
    <property type="component" value="Unassembled WGS sequence"/>
</dbReference>
<evidence type="ECO:0000256" key="1">
    <source>
        <dbReference type="SAM" id="MobiDB-lite"/>
    </source>
</evidence>
<gene>
    <name evidence="2" type="ORF">M378DRAFT_162570</name>
</gene>